<comment type="caution">
    <text evidence="2">The sequence shown here is derived from an EMBL/GenBank/DDBJ whole genome shotgun (WGS) entry which is preliminary data.</text>
</comment>
<evidence type="ECO:0000256" key="1">
    <source>
        <dbReference type="SAM" id="MobiDB-lite"/>
    </source>
</evidence>
<proteinExistence type="predicted"/>
<gene>
    <name evidence="2" type="ORF">OSB04_005813</name>
</gene>
<keyword evidence="3" id="KW-1185">Reference proteome</keyword>
<feature type="compositionally biased region" description="Basic and acidic residues" evidence="1">
    <location>
        <begin position="81"/>
        <end position="96"/>
    </location>
</feature>
<dbReference type="Proteomes" id="UP001172457">
    <property type="component" value="Chromosome 2"/>
</dbReference>
<evidence type="ECO:0000313" key="2">
    <source>
        <dbReference type="EMBL" id="KAJ9560653.1"/>
    </source>
</evidence>
<feature type="region of interest" description="Disordered" evidence="1">
    <location>
        <begin position="225"/>
        <end position="253"/>
    </location>
</feature>
<protein>
    <submittedName>
        <fullName evidence="2">Uncharacterized protein</fullName>
    </submittedName>
</protein>
<evidence type="ECO:0000313" key="3">
    <source>
        <dbReference type="Proteomes" id="UP001172457"/>
    </source>
</evidence>
<feature type="compositionally biased region" description="Basic and acidic residues" evidence="1">
    <location>
        <begin position="230"/>
        <end position="244"/>
    </location>
</feature>
<dbReference type="EMBL" id="JARYMX010000002">
    <property type="protein sequence ID" value="KAJ9560653.1"/>
    <property type="molecule type" value="Genomic_DNA"/>
</dbReference>
<name>A0AA38TGR7_9ASTR</name>
<reference evidence="2" key="1">
    <citation type="submission" date="2023-03" db="EMBL/GenBank/DDBJ databases">
        <title>Chromosome-scale reference genome and RAD-based genetic map of yellow starthistle (Centaurea solstitialis) reveal putative structural variation and QTLs associated with invader traits.</title>
        <authorList>
            <person name="Reatini B."/>
            <person name="Cang F.A."/>
            <person name="Jiang Q."/>
            <person name="Mckibben M.T.W."/>
            <person name="Barker M.S."/>
            <person name="Rieseberg L.H."/>
            <person name="Dlugosch K.M."/>
        </authorList>
    </citation>
    <scope>NUCLEOTIDE SEQUENCE</scope>
    <source>
        <strain evidence="2">CAN-66</strain>
        <tissue evidence="2">Leaf</tissue>
    </source>
</reference>
<dbReference type="AlphaFoldDB" id="A0AA38TGR7"/>
<accession>A0AA38TGR7</accession>
<feature type="region of interest" description="Disordered" evidence="1">
    <location>
        <begin position="70"/>
        <end position="96"/>
    </location>
</feature>
<organism evidence="2 3">
    <name type="scientific">Centaurea solstitialis</name>
    <name type="common">yellow star-thistle</name>
    <dbReference type="NCBI Taxonomy" id="347529"/>
    <lineage>
        <taxon>Eukaryota</taxon>
        <taxon>Viridiplantae</taxon>
        <taxon>Streptophyta</taxon>
        <taxon>Embryophyta</taxon>
        <taxon>Tracheophyta</taxon>
        <taxon>Spermatophyta</taxon>
        <taxon>Magnoliopsida</taxon>
        <taxon>eudicotyledons</taxon>
        <taxon>Gunneridae</taxon>
        <taxon>Pentapetalae</taxon>
        <taxon>asterids</taxon>
        <taxon>campanulids</taxon>
        <taxon>Asterales</taxon>
        <taxon>Asteraceae</taxon>
        <taxon>Carduoideae</taxon>
        <taxon>Cardueae</taxon>
        <taxon>Centaureinae</taxon>
        <taxon>Centaurea</taxon>
    </lineage>
</organism>
<sequence length="321" mass="36274">MIDLKIEATLAARNQGAKSLQQRRDRGRSYVDIEVSSNALLKGKKKLVIVYMYSRLIQEVPGAQPYCVGSSSQTKVSRGASKQEEKVESEAGTNKEAKSFQASREVFRIVTNVVGIIPEEYGQGRHQAKLNGDRQRIQNTVVGLTLSVHFVVIRVNFASEQLADVIAREAVSRHGGASDSYFRSGYPHHVMSLREISRNLLTLVCSSLPCWYWRASMRKLCGNKRRTHMRSSEQTKSYADRQRSGSEVPSEKACPFEGFTMEGNQEKKEREIFGFSSSTAQLWENGSFSFVNRRIVVKFGQQLHNSLFFNLTGGIEHRRLQ</sequence>